<dbReference type="OrthoDB" id="184182at2759"/>
<dbReference type="GO" id="GO:0016301">
    <property type="term" value="F:kinase activity"/>
    <property type="evidence" value="ECO:0007669"/>
    <property type="project" value="UniProtKB-KW"/>
</dbReference>
<keyword evidence="1" id="KW-0670">Pyruvate</keyword>
<dbReference type="Gene3D" id="3.90.228.20">
    <property type="match status" value="1"/>
</dbReference>
<accession>A0A166MC60</accession>
<reference evidence="1 2" key="1">
    <citation type="journal article" date="2016" name="Mol. Biol. Evol.">
        <title>Comparative Genomics of Early-Diverging Mushroom-Forming Fungi Provides Insights into the Origins of Lignocellulose Decay Capabilities.</title>
        <authorList>
            <person name="Nagy L.G."/>
            <person name="Riley R."/>
            <person name="Tritt A."/>
            <person name="Adam C."/>
            <person name="Daum C."/>
            <person name="Floudas D."/>
            <person name="Sun H."/>
            <person name="Yadav J.S."/>
            <person name="Pangilinan J."/>
            <person name="Larsson K.H."/>
            <person name="Matsuura K."/>
            <person name="Barry K."/>
            <person name="Labutti K."/>
            <person name="Kuo R."/>
            <person name="Ohm R.A."/>
            <person name="Bhattacharya S.S."/>
            <person name="Shirouzu T."/>
            <person name="Yoshinaga Y."/>
            <person name="Martin F.M."/>
            <person name="Grigoriev I.V."/>
            <person name="Hibbett D.S."/>
        </authorList>
    </citation>
    <scope>NUCLEOTIDE SEQUENCE [LARGE SCALE GENOMIC DNA]</scope>
    <source>
        <strain evidence="1 2">HHB12029</strain>
    </source>
</reference>
<dbReference type="STRING" id="1314781.A0A166MC60"/>
<protein>
    <submittedName>
        <fullName evidence="1">Phosphoenolpyruvate carboxykinase</fullName>
    </submittedName>
</protein>
<dbReference type="GO" id="GO:0006094">
    <property type="term" value="P:gluconeogenesis"/>
    <property type="evidence" value="ECO:0007669"/>
    <property type="project" value="InterPro"/>
</dbReference>
<keyword evidence="1" id="KW-0808">Transferase</keyword>
<name>A0A166MC60_EXIGL</name>
<organism evidence="1 2">
    <name type="scientific">Exidia glandulosa HHB12029</name>
    <dbReference type="NCBI Taxonomy" id="1314781"/>
    <lineage>
        <taxon>Eukaryota</taxon>
        <taxon>Fungi</taxon>
        <taxon>Dikarya</taxon>
        <taxon>Basidiomycota</taxon>
        <taxon>Agaricomycotina</taxon>
        <taxon>Agaricomycetes</taxon>
        <taxon>Auriculariales</taxon>
        <taxon>Exidiaceae</taxon>
        <taxon>Exidia</taxon>
    </lineage>
</organism>
<feature type="non-terminal residue" evidence="1">
    <location>
        <position position="1"/>
    </location>
</feature>
<keyword evidence="2" id="KW-1185">Reference proteome</keyword>
<dbReference type="GO" id="GO:0005829">
    <property type="term" value="C:cytosol"/>
    <property type="evidence" value="ECO:0007669"/>
    <property type="project" value="TreeGrafter"/>
</dbReference>
<dbReference type="GO" id="GO:0004612">
    <property type="term" value="F:phosphoenolpyruvate carboxykinase (ATP) activity"/>
    <property type="evidence" value="ECO:0007669"/>
    <property type="project" value="InterPro"/>
</dbReference>
<proteinExistence type="predicted"/>
<dbReference type="PANTHER" id="PTHR30031">
    <property type="entry name" value="PHOSPHOENOLPYRUVATE CARBOXYKINASE ATP"/>
    <property type="match status" value="1"/>
</dbReference>
<evidence type="ECO:0000313" key="2">
    <source>
        <dbReference type="Proteomes" id="UP000077266"/>
    </source>
</evidence>
<dbReference type="PANTHER" id="PTHR30031:SF0">
    <property type="entry name" value="PHOSPHOENOLPYRUVATE CARBOXYKINASE (ATP)"/>
    <property type="match status" value="1"/>
</dbReference>
<keyword evidence="1" id="KW-0418">Kinase</keyword>
<dbReference type="Proteomes" id="UP000077266">
    <property type="component" value="Unassembled WGS sequence"/>
</dbReference>
<dbReference type="EMBL" id="KV427433">
    <property type="protein sequence ID" value="KZV77872.1"/>
    <property type="molecule type" value="Genomic_DNA"/>
</dbReference>
<dbReference type="InterPro" id="IPR001272">
    <property type="entry name" value="PEP_carboxykinase_ATP"/>
</dbReference>
<evidence type="ECO:0000313" key="1">
    <source>
        <dbReference type="EMBL" id="KZV77872.1"/>
    </source>
</evidence>
<dbReference type="SUPFAM" id="SSF53795">
    <property type="entry name" value="PEP carboxykinase-like"/>
    <property type="match status" value="1"/>
</dbReference>
<dbReference type="AlphaFoldDB" id="A0A166MC60"/>
<gene>
    <name evidence="1" type="ORF">EXIGLDRAFT_634816</name>
</gene>
<dbReference type="InParanoid" id="A0A166MC60"/>
<dbReference type="InterPro" id="IPR013035">
    <property type="entry name" value="PEP_carboxykinase_C"/>
</dbReference>
<sequence>DGSLAKAEFKEFEPESFNLSIPVALEGVPENLLDPREAWEDTGAFEREVRKLAGMFGKAFKLYEDEVSEDVRAAGPQSS</sequence>
<dbReference type="GO" id="GO:0005524">
    <property type="term" value="F:ATP binding"/>
    <property type="evidence" value="ECO:0007669"/>
    <property type="project" value="InterPro"/>
</dbReference>